<evidence type="ECO:0000313" key="12">
    <source>
        <dbReference type="EMBL" id="TVU04192.1"/>
    </source>
</evidence>
<evidence type="ECO:0000256" key="4">
    <source>
        <dbReference type="ARBA" id="ARBA00022741"/>
    </source>
</evidence>
<evidence type="ECO:0008006" key="14">
    <source>
        <dbReference type="Google" id="ProtNLM"/>
    </source>
</evidence>
<dbReference type="InterPro" id="IPR002182">
    <property type="entry name" value="NB-ARC"/>
</dbReference>
<feature type="domain" description="NB-ARC" evidence="7">
    <location>
        <begin position="172"/>
        <end position="270"/>
    </location>
</feature>
<reference evidence="12 13" key="1">
    <citation type="journal article" date="2019" name="Sci. Rep.">
        <title>A high-quality genome of Eragrostis curvula grass provides insights into Poaceae evolution and supports new strategies to enhance forage quality.</title>
        <authorList>
            <person name="Carballo J."/>
            <person name="Santos B.A.C.M."/>
            <person name="Zappacosta D."/>
            <person name="Garbus I."/>
            <person name="Selva J.P."/>
            <person name="Gallo C.A."/>
            <person name="Diaz A."/>
            <person name="Albertini E."/>
            <person name="Caccamo M."/>
            <person name="Echenique V."/>
        </authorList>
    </citation>
    <scope>NUCLEOTIDE SEQUENCE [LARGE SCALE GENOMIC DNA]</scope>
    <source>
        <strain evidence="13">cv. Victoria</strain>
        <tissue evidence="12">Leaf</tissue>
    </source>
</reference>
<dbReference type="InterPro" id="IPR032675">
    <property type="entry name" value="LRR_dom_sf"/>
</dbReference>
<dbReference type="GO" id="GO:0098542">
    <property type="term" value="P:defense response to other organism"/>
    <property type="evidence" value="ECO:0007669"/>
    <property type="project" value="TreeGrafter"/>
</dbReference>
<dbReference type="Pfam" id="PF00931">
    <property type="entry name" value="NB-ARC"/>
    <property type="match status" value="1"/>
</dbReference>
<dbReference type="SUPFAM" id="SSF52540">
    <property type="entry name" value="P-loop containing nucleoside triphosphate hydrolases"/>
    <property type="match status" value="1"/>
</dbReference>
<gene>
    <name evidence="12" type="ORF">EJB05_50218</name>
</gene>
<dbReference type="InterPro" id="IPR044974">
    <property type="entry name" value="Disease_R_plants"/>
</dbReference>
<dbReference type="SUPFAM" id="SSF52058">
    <property type="entry name" value="L domain-like"/>
    <property type="match status" value="1"/>
</dbReference>
<feature type="domain" description="Disease resistance N-terminal" evidence="9">
    <location>
        <begin position="27"/>
        <end position="90"/>
    </location>
</feature>
<evidence type="ECO:0000313" key="13">
    <source>
        <dbReference type="Proteomes" id="UP000324897"/>
    </source>
</evidence>
<evidence type="ECO:0000259" key="10">
    <source>
        <dbReference type="Pfam" id="PF23559"/>
    </source>
</evidence>
<keyword evidence="4" id="KW-0547">Nucleotide-binding</keyword>
<dbReference type="GO" id="GO:0003676">
    <property type="term" value="F:nucleic acid binding"/>
    <property type="evidence" value="ECO:0007669"/>
    <property type="project" value="InterPro"/>
</dbReference>
<dbReference type="Pfam" id="PF18052">
    <property type="entry name" value="Rx_N"/>
    <property type="match status" value="1"/>
</dbReference>
<organism evidence="12 13">
    <name type="scientific">Eragrostis curvula</name>
    <name type="common">weeping love grass</name>
    <dbReference type="NCBI Taxonomy" id="38414"/>
    <lineage>
        <taxon>Eukaryota</taxon>
        <taxon>Viridiplantae</taxon>
        <taxon>Streptophyta</taxon>
        <taxon>Embryophyta</taxon>
        <taxon>Tracheophyta</taxon>
        <taxon>Spermatophyta</taxon>
        <taxon>Magnoliopsida</taxon>
        <taxon>Liliopsida</taxon>
        <taxon>Poales</taxon>
        <taxon>Poaceae</taxon>
        <taxon>PACMAD clade</taxon>
        <taxon>Chloridoideae</taxon>
        <taxon>Eragrostideae</taxon>
        <taxon>Eragrostidinae</taxon>
        <taxon>Eragrostis</taxon>
    </lineage>
</organism>
<dbReference type="Gene3D" id="3.80.10.10">
    <property type="entry name" value="Ribonuclease Inhibitor"/>
    <property type="match status" value="1"/>
</dbReference>
<evidence type="ECO:0000256" key="5">
    <source>
        <dbReference type="ARBA" id="ARBA00022821"/>
    </source>
</evidence>
<dbReference type="Proteomes" id="UP000324897">
    <property type="component" value="Unassembled WGS sequence"/>
</dbReference>
<dbReference type="InterPro" id="IPR027417">
    <property type="entry name" value="P-loop_NTPase"/>
</dbReference>
<dbReference type="PANTHER" id="PTHR23155">
    <property type="entry name" value="DISEASE RESISTANCE PROTEIN RP"/>
    <property type="match status" value="1"/>
</dbReference>
<keyword evidence="6" id="KW-0175">Coiled coil</keyword>
<feature type="domain" description="RNase H type-1" evidence="8">
    <location>
        <begin position="788"/>
        <end position="859"/>
    </location>
</feature>
<feature type="domain" description="Disease resistance protein winged helix" evidence="10">
    <location>
        <begin position="299"/>
        <end position="366"/>
    </location>
</feature>
<keyword evidence="2" id="KW-0433">Leucine-rich repeat</keyword>
<protein>
    <recommendedName>
        <fullName evidence="14">NB-ARC domain-containing protein</fullName>
    </recommendedName>
</protein>
<dbReference type="Gramene" id="TVU04192">
    <property type="protein sequence ID" value="TVU04192"/>
    <property type="gene ID" value="EJB05_50218"/>
</dbReference>
<dbReference type="Pfam" id="PF23598">
    <property type="entry name" value="LRR_14"/>
    <property type="match status" value="1"/>
</dbReference>
<evidence type="ECO:0000259" key="9">
    <source>
        <dbReference type="Pfam" id="PF18052"/>
    </source>
</evidence>
<evidence type="ECO:0000256" key="2">
    <source>
        <dbReference type="ARBA" id="ARBA00022614"/>
    </source>
</evidence>
<dbReference type="PANTHER" id="PTHR23155:SF1122">
    <property type="entry name" value="NB-ARC DOMAIN CONTAINING PROTEIN, EXPRESSED"/>
    <property type="match status" value="1"/>
</dbReference>
<dbReference type="Gene3D" id="1.20.5.4130">
    <property type="match status" value="1"/>
</dbReference>
<dbReference type="Pfam" id="PF13456">
    <property type="entry name" value="RVT_3"/>
    <property type="match status" value="1"/>
</dbReference>
<evidence type="ECO:0000259" key="8">
    <source>
        <dbReference type="Pfam" id="PF13456"/>
    </source>
</evidence>
<dbReference type="InterPro" id="IPR058922">
    <property type="entry name" value="WHD_DRP"/>
</dbReference>
<evidence type="ECO:0000259" key="11">
    <source>
        <dbReference type="Pfam" id="PF23598"/>
    </source>
</evidence>
<dbReference type="InterPro" id="IPR041118">
    <property type="entry name" value="Rx_N"/>
</dbReference>
<keyword evidence="3" id="KW-0677">Repeat</keyword>
<dbReference type="GO" id="GO:0043531">
    <property type="term" value="F:ADP binding"/>
    <property type="evidence" value="ECO:0007669"/>
    <property type="project" value="InterPro"/>
</dbReference>
<keyword evidence="5" id="KW-0611">Plant defense</keyword>
<dbReference type="Pfam" id="PF23559">
    <property type="entry name" value="WHD_DRP"/>
    <property type="match status" value="1"/>
</dbReference>
<dbReference type="InterPro" id="IPR055414">
    <property type="entry name" value="LRR_R13L4/SHOC2-like"/>
</dbReference>
<dbReference type="InterPro" id="IPR002156">
    <property type="entry name" value="RNaseH_domain"/>
</dbReference>
<dbReference type="EMBL" id="RWGY01000087">
    <property type="protein sequence ID" value="TVU04192.1"/>
    <property type="molecule type" value="Genomic_DNA"/>
</dbReference>
<dbReference type="InterPro" id="IPR036388">
    <property type="entry name" value="WH-like_DNA-bd_sf"/>
</dbReference>
<sequence>MERAMINSLLSKLSPGSPFRKLLDECSKDAERGMAFLTDELTTIYSFLEPSGEPTEQGKLWMRQLREMVFDVEDWIDDLMRETENKAQNHDRGGITGLVRKLKKMGSRDEISSQILYFKARVEAVSNRNMRYNLLSTSSRSGGLSDPSAAIASVPRSPYLVDLGTLVGIDDQREEIIDLLGGEGKQVKGAAIVGSGGIGKTSLARQVYRKLQLQFEHRAFVYVGRAPSVRAVLKNILNQVNGQQHYGLESLDEQQLIQKLKGFLTDKKCVGIPLAIIVMAGVVASLWEVKRQQQLVENNYPIPKCRLIRRWIAEGFIGESNEMSALEIGEGYLNELVIRSLIEPVPFDQNEEGECYTVHYLIHEFITSLSVEENFVTVPEVADKLEKYGLKSIGKLFHLKYLGLGGKDISKLPEQIGDLQHMQTLDVIRTNIRELPASALQWKMLHTLMGNIKLPDGVGKIQEVEELLIVNVTKDSSSQSIEELGQLRRLRILGVKWCIDESDSRIALKRQKFVNALTNLGNYNLDSLTLDTVKGSSLDFMMNEWPSVPKFKKVKLLRFHFEKIPQWMVASSQLSHIEIIITNVMDALKVLGGLPSLILLKLCSGAIPSEERCTINKDMFRCLKELWFMCLDGRIAHLSFEKGAMPNLENLILQFSICDPCLLKYEFPYEISHLSHLKHVLFKMDCEGADVSYARRVVSTINKAAHDKLYTDSAGVSEVYTGKNAMRRAINIQPSCKFELRTHQEGKPIQCAFKATSEDLRAVFHSSSGYILAKMKNDDSRLLKQTDDHNMIVHQAALACREAMVFALEKGFKRVTFTSDSKPLVESINSDEAPHPAFAKIIGEIKELKDKFKYFYPEHGPDAVKEADSSKFMDNT</sequence>
<dbReference type="AlphaFoldDB" id="A0A5J9SYX1"/>
<dbReference type="Gene3D" id="3.40.50.300">
    <property type="entry name" value="P-loop containing nucleotide triphosphate hydrolases"/>
    <property type="match status" value="1"/>
</dbReference>
<evidence type="ECO:0000256" key="6">
    <source>
        <dbReference type="ARBA" id="ARBA00023054"/>
    </source>
</evidence>
<comment type="caution">
    <text evidence="12">The sequence shown here is derived from an EMBL/GenBank/DDBJ whole genome shotgun (WGS) entry which is preliminary data.</text>
</comment>
<evidence type="ECO:0000256" key="1">
    <source>
        <dbReference type="ARBA" id="ARBA00008894"/>
    </source>
</evidence>
<evidence type="ECO:0000259" key="7">
    <source>
        <dbReference type="Pfam" id="PF00931"/>
    </source>
</evidence>
<dbReference type="Gene3D" id="1.10.10.10">
    <property type="entry name" value="Winged helix-like DNA-binding domain superfamily/Winged helix DNA-binding domain"/>
    <property type="match status" value="1"/>
</dbReference>
<feature type="non-terminal residue" evidence="12">
    <location>
        <position position="1"/>
    </location>
</feature>
<proteinExistence type="inferred from homology"/>
<dbReference type="OrthoDB" id="1534087at2759"/>
<comment type="similarity">
    <text evidence="1">Belongs to the disease resistance NB-LRR family.</text>
</comment>
<keyword evidence="13" id="KW-1185">Reference proteome</keyword>
<dbReference type="GO" id="GO:0004523">
    <property type="term" value="F:RNA-DNA hybrid ribonuclease activity"/>
    <property type="evidence" value="ECO:0007669"/>
    <property type="project" value="InterPro"/>
</dbReference>
<accession>A0A5J9SYX1</accession>
<feature type="domain" description="Disease resistance R13L4/SHOC-2-like LRR" evidence="11">
    <location>
        <begin position="383"/>
        <end position="707"/>
    </location>
</feature>
<name>A0A5J9SYX1_9POAL</name>
<evidence type="ECO:0000256" key="3">
    <source>
        <dbReference type="ARBA" id="ARBA00022737"/>
    </source>
</evidence>